<dbReference type="AlphaFoldDB" id="A0AAW6EF61"/>
<dbReference type="Proteomes" id="UP001213042">
    <property type="component" value="Unassembled WGS sequence"/>
</dbReference>
<comment type="caution">
    <text evidence="1">The sequence shown here is derived from an EMBL/GenBank/DDBJ whole genome shotgun (WGS) entry which is preliminary data.</text>
</comment>
<dbReference type="EMBL" id="JAQMLU010000013">
    <property type="protein sequence ID" value="MDB8750485.1"/>
    <property type="molecule type" value="Genomic_DNA"/>
</dbReference>
<name>A0AAW6EF61_9FIRM</name>
<proteinExistence type="predicted"/>
<evidence type="ECO:0000313" key="2">
    <source>
        <dbReference type="Proteomes" id="UP001213042"/>
    </source>
</evidence>
<organism evidence="1 2">
    <name type="scientific">Ruminococcus bicirculans</name>
    <name type="common">ex Wegman et al. 2014</name>
    <dbReference type="NCBI Taxonomy" id="1160721"/>
    <lineage>
        <taxon>Bacteria</taxon>
        <taxon>Bacillati</taxon>
        <taxon>Bacillota</taxon>
        <taxon>Clostridia</taxon>
        <taxon>Eubacteriales</taxon>
        <taxon>Oscillospiraceae</taxon>
        <taxon>Ruminococcus</taxon>
    </lineage>
</organism>
<dbReference type="RefSeq" id="WP_195221282.1">
    <property type="nucleotide sequence ID" value="NZ_JADMWL010000013.1"/>
</dbReference>
<accession>A0AAW6EF61</accession>
<gene>
    <name evidence="1" type="ORF">PNW00_08510</name>
</gene>
<protein>
    <submittedName>
        <fullName evidence="1">Uncharacterized protein</fullName>
    </submittedName>
</protein>
<evidence type="ECO:0000313" key="1">
    <source>
        <dbReference type="EMBL" id="MDB8750485.1"/>
    </source>
</evidence>
<sequence>MSNYNPYLNQISYKHSYDMASEAIPNSNSFACFTDEKCLYQHTDSVPYPVVISNVENNHITSFDKKVISLVATYGFMTSKQIGECLTLLGVEFSDNVLKSSFERLKKNNILRACHFGIDEEHCAKFYAYSLNKYGSEIAKELGIPHSFGPMQVALPPADIKRKLATNQLMIAYFKSGVHIDWIKYGQVINSKEEKNGIVRPSLAVCLNNDILFYETVRSGEYWEQYLKDKLERYRLLFDNWEGNSWKLDAGTLPNLIILGENEEHNKEISRIVAELGMEVYYTHDILNCGSNFYHSLYRLTDNFEPEYYCFEVKVAVA</sequence>
<reference evidence="1" key="1">
    <citation type="submission" date="2023-01" db="EMBL/GenBank/DDBJ databases">
        <title>Human gut microbiome strain richness.</title>
        <authorList>
            <person name="Chen-Liaw A."/>
        </authorList>
    </citation>
    <scope>NUCLEOTIDE SEQUENCE</scope>
    <source>
        <strain evidence="1">D43st1_D9_D43t1_170807</strain>
    </source>
</reference>